<dbReference type="Gene3D" id="2.40.170.20">
    <property type="entry name" value="TonB-dependent receptor, beta-barrel domain"/>
    <property type="match status" value="1"/>
</dbReference>
<dbReference type="RefSeq" id="WP_149426026.1">
    <property type="nucleotide sequence ID" value="NZ_CP022579.1"/>
</dbReference>
<dbReference type="PROSITE" id="PS52016">
    <property type="entry name" value="TONB_DEPENDENT_REC_3"/>
    <property type="match status" value="1"/>
</dbReference>
<dbReference type="KEGG" id="otr:OTERR_25480"/>
<evidence type="ECO:0000256" key="3">
    <source>
        <dbReference type="ARBA" id="ARBA00022452"/>
    </source>
</evidence>
<evidence type="ECO:0000259" key="15">
    <source>
        <dbReference type="Pfam" id="PF07715"/>
    </source>
</evidence>
<name>A0A5C1EBG4_9RHOO</name>
<gene>
    <name evidence="16" type="ORF">OTERR_25480</name>
</gene>
<keyword evidence="6" id="KW-0408">Iron</keyword>
<comment type="subcellular location">
    <subcellularLocation>
        <location evidence="1 11">Cell outer membrane</location>
        <topology evidence="1 11">Multi-pass membrane protein</topology>
    </subcellularLocation>
</comment>
<keyword evidence="10 11" id="KW-0998">Cell outer membrane</keyword>
<evidence type="ECO:0000256" key="10">
    <source>
        <dbReference type="ARBA" id="ARBA00023237"/>
    </source>
</evidence>
<evidence type="ECO:0000256" key="6">
    <source>
        <dbReference type="ARBA" id="ARBA00023004"/>
    </source>
</evidence>
<keyword evidence="3 11" id="KW-1134">Transmembrane beta strand</keyword>
<dbReference type="InterPro" id="IPR000531">
    <property type="entry name" value="Beta-barrel_TonB"/>
</dbReference>
<dbReference type="EMBL" id="CP022579">
    <property type="protein sequence ID" value="QEL66024.1"/>
    <property type="molecule type" value="Genomic_DNA"/>
</dbReference>
<feature type="domain" description="TonB-dependent receptor-like beta-barrel" evidence="14">
    <location>
        <begin position="299"/>
        <end position="717"/>
    </location>
</feature>
<evidence type="ECO:0000256" key="5">
    <source>
        <dbReference type="ARBA" id="ARBA00022692"/>
    </source>
</evidence>
<evidence type="ECO:0000256" key="2">
    <source>
        <dbReference type="ARBA" id="ARBA00022448"/>
    </source>
</evidence>
<keyword evidence="7" id="KW-0406">Ion transport</keyword>
<evidence type="ECO:0000256" key="11">
    <source>
        <dbReference type="PROSITE-ProRule" id="PRU01360"/>
    </source>
</evidence>
<keyword evidence="13" id="KW-0732">Signal</keyword>
<evidence type="ECO:0000256" key="1">
    <source>
        <dbReference type="ARBA" id="ARBA00004571"/>
    </source>
</evidence>
<organism evidence="16 17">
    <name type="scientific">Oryzomicrobium terrae</name>
    <dbReference type="NCBI Taxonomy" id="1735038"/>
    <lineage>
        <taxon>Bacteria</taxon>
        <taxon>Pseudomonadati</taxon>
        <taxon>Pseudomonadota</taxon>
        <taxon>Betaproteobacteria</taxon>
        <taxon>Rhodocyclales</taxon>
        <taxon>Rhodocyclaceae</taxon>
        <taxon>Oryzomicrobium</taxon>
    </lineage>
</organism>
<evidence type="ECO:0000256" key="4">
    <source>
        <dbReference type="ARBA" id="ARBA00022496"/>
    </source>
</evidence>
<evidence type="ECO:0000259" key="14">
    <source>
        <dbReference type="Pfam" id="PF00593"/>
    </source>
</evidence>
<keyword evidence="4" id="KW-0410">Iron transport</keyword>
<keyword evidence="9 11" id="KW-0472">Membrane</keyword>
<feature type="chain" id="PRO_5022722341" description="TonB-dependent receptor" evidence="13">
    <location>
        <begin position="24"/>
        <end position="752"/>
    </location>
</feature>
<keyword evidence="5 11" id="KW-0812">Transmembrane</keyword>
<accession>A0A5C1EBG4</accession>
<proteinExistence type="inferred from homology"/>
<sequence length="752" mass="82485">MKKLLLGGLVGIGGALSGIPALAQSSTAPSGESTAALPTVVVTAQRREQSAQDVGAALTVLSGEDLTNKGITNINKLQYEVPNVEIDPQYGSGQPLFRIRGVGLKDYATNNTSTVGVYVDEVAYPFPVQTQGLLFDIDRVEVLRGPQGTLYGRNSTGGAINFLSRRPTQVFDAGVTASYGSYNAKTVEGYVSGPFSDALRGRFSFAREQGGAWQYNRVTGQSLGDKDTLALRGQLELDATRDLKLNLTVHHGQDKSESQGPRLYQGLVPNAAGKALGFSTIAAEKDPRVTGWSLTPAFAKVTGLSVGDKPHRDNQSDGAALTANWEFDKVKLTSITSTESFKRREFIDWDGSAIPQSDEYFKSNIGVFSQELRLASKGQNRFNWLAGVYYGRENLDEKFYSDFTGNLGYATLTAYKQKADVLAAFGQGDYKLTENTRVVLGLRQEHETRKLENFTTSYALYPAQPAKVGTSTFPAQDRSLTSDETSGKLGLEYQLRKGTLLYTSVSRGVKSGGFTAYNSSFPQQVDAVKPEVLWAYEVGAKSDVTRSLRLNASAFYYDYRDQQYQSQVFIDPVIKNVGRLVNIPKSEIYGLELELQWEPIAGLTIGQYLGYKEGYYKEYKGLDVAATKANGYTAPVYSDFAGQELTNFPKTSYGGSLSYTWTQGGFRYTAQGDYVFHDTLKSSVPAYNTNSYWLANTRFAVTQPGAKWTAALWVRNLLNTKYDLYHGSFLSNAQIATSGMPRTIGIQGIYNF</sequence>
<dbReference type="InterPro" id="IPR036942">
    <property type="entry name" value="Beta-barrel_TonB_sf"/>
</dbReference>
<dbReference type="PANTHER" id="PTHR32552:SF81">
    <property type="entry name" value="TONB-DEPENDENT OUTER MEMBRANE RECEPTOR"/>
    <property type="match status" value="1"/>
</dbReference>
<evidence type="ECO:0000256" key="12">
    <source>
        <dbReference type="RuleBase" id="RU003357"/>
    </source>
</evidence>
<dbReference type="AlphaFoldDB" id="A0A5C1EBG4"/>
<dbReference type="GO" id="GO:0006826">
    <property type="term" value="P:iron ion transport"/>
    <property type="evidence" value="ECO:0007669"/>
    <property type="project" value="UniProtKB-KW"/>
</dbReference>
<reference evidence="16 17" key="1">
    <citation type="submission" date="2017-07" db="EMBL/GenBank/DDBJ databases">
        <title>Complete genome sequence of Oryzomicrobium terrae TPP412.</title>
        <authorList>
            <person name="Chiu L.-W."/>
            <person name="Lo K.-J."/>
            <person name="Tsai Y.-M."/>
            <person name="Lin S.-S."/>
            <person name="Kuo C.-H."/>
            <person name="Liu C.-T."/>
        </authorList>
    </citation>
    <scope>NUCLEOTIDE SEQUENCE [LARGE SCALE GENOMIC DNA]</scope>
    <source>
        <strain evidence="16 17">TPP412</strain>
    </source>
</reference>
<evidence type="ECO:0000256" key="13">
    <source>
        <dbReference type="SAM" id="SignalP"/>
    </source>
</evidence>
<comment type="similarity">
    <text evidence="11 12">Belongs to the TonB-dependent receptor family.</text>
</comment>
<dbReference type="InterPro" id="IPR039426">
    <property type="entry name" value="TonB-dep_rcpt-like"/>
</dbReference>
<evidence type="ECO:0000256" key="8">
    <source>
        <dbReference type="ARBA" id="ARBA00023077"/>
    </source>
</evidence>
<evidence type="ECO:0000256" key="9">
    <source>
        <dbReference type="ARBA" id="ARBA00023136"/>
    </source>
</evidence>
<dbReference type="GO" id="GO:0009279">
    <property type="term" value="C:cell outer membrane"/>
    <property type="evidence" value="ECO:0007669"/>
    <property type="project" value="UniProtKB-SubCell"/>
</dbReference>
<dbReference type="Pfam" id="PF00593">
    <property type="entry name" value="TonB_dep_Rec_b-barrel"/>
    <property type="match status" value="1"/>
</dbReference>
<protein>
    <recommendedName>
        <fullName evidence="18">TonB-dependent receptor</fullName>
    </recommendedName>
</protein>
<keyword evidence="8 12" id="KW-0798">TonB box</keyword>
<evidence type="ECO:0008006" key="18">
    <source>
        <dbReference type="Google" id="ProtNLM"/>
    </source>
</evidence>
<evidence type="ECO:0000256" key="7">
    <source>
        <dbReference type="ARBA" id="ARBA00023065"/>
    </source>
</evidence>
<dbReference type="Proteomes" id="UP000323671">
    <property type="component" value="Chromosome"/>
</dbReference>
<keyword evidence="17" id="KW-1185">Reference proteome</keyword>
<dbReference type="Pfam" id="PF07715">
    <property type="entry name" value="Plug"/>
    <property type="match status" value="1"/>
</dbReference>
<feature type="signal peptide" evidence="13">
    <location>
        <begin position="1"/>
        <end position="23"/>
    </location>
</feature>
<dbReference type="InterPro" id="IPR012910">
    <property type="entry name" value="Plug_dom"/>
</dbReference>
<evidence type="ECO:0000313" key="16">
    <source>
        <dbReference type="EMBL" id="QEL66024.1"/>
    </source>
</evidence>
<keyword evidence="2 11" id="KW-0813">Transport</keyword>
<dbReference type="SUPFAM" id="SSF56935">
    <property type="entry name" value="Porins"/>
    <property type="match status" value="1"/>
</dbReference>
<dbReference type="PANTHER" id="PTHR32552">
    <property type="entry name" value="FERRICHROME IRON RECEPTOR-RELATED"/>
    <property type="match status" value="1"/>
</dbReference>
<evidence type="ECO:0000313" key="17">
    <source>
        <dbReference type="Proteomes" id="UP000323671"/>
    </source>
</evidence>
<feature type="domain" description="TonB-dependent receptor plug" evidence="15">
    <location>
        <begin position="51"/>
        <end position="159"/>
    </location>
</feature>